<dbReference type="PANTHER" id="PTHR33109:SF60">
    <property type="entry name" value="EPIDERMAL PATTERNING FACTOR-LIKE PROTEIN 8"/>
    <property type="match status" value="1"/>
</dbReference>
<name>A0A6A4QQ28_LUPAL</name>
<dbReference type="GO" id="GO:0005576">
    <property type="term" value="C:extracellular region"/>
    <property type="evidence" value="ECO:0007669"/>
    <property type="project" value="UniProtKB-SubCell"/>
</dbReference>
<accession>A0A6A4QQ28</accession>
<keyword evidence="4 7" id="KW-0964">Secreted</keyword>
<keyword evidence="6" id="KW-1015">Disulfide bond</keyword>
<evidence type="ECO:0000256" key="5">
    <source>
        <dbReference type="ARBA" id="ARBA00022729"/>
    </source>
</evidence>
<dbReference type="AlphaFoldDB" id="A0A6A4QQ28"/>
<comment type="similarity">
    <text evidence="2 7">Belongs to the plant cysteine rich small secretory peptide family. Epidermal patterning factor subfamily.</text>
</comment>
<organism evidence="8 9">
    <name type="scientific">Lupinus albus</name>
    <name type="common">White lupine</name>
    <name type="synonym">Lupinus termis</name>
    <dbReference type="NCBI Taxonomy" id="3870"/>
    <lineage>
        <taxon>Eukaryota</taxon>
        <taxon>Viridiplantae</taxon>
        <taxon>Streptophyta</taxon>
        <taxon>Embryophyta</taxon>
        <taxon>Tracheophyta</taxon>
        <taxon>Spermatophyta</taxon>
        <taxon>Magnoliopsida</taxon>
        <taxon>eudicotyledons</taxon>
        <taxon>Gunneridae</taxon>
        <taxon>Pentapetalae</taxon>
        <taxon>rosids</taxon>
        <taxon>fabids</taxon>
        <taxon>Fabales</taxon>
        <taxon>Fabaceae</taxon>
        <taxon>Papilionoideae</taxon>
        <taxon>50 kb inversion clade</taxon>
        <taxon>genistoids sensu lato</taxon>
        <taxon>core genistoids</taxon>
        <taxon>Genisteae</taxon>
        <taxon>Lupinus</taxon>
    </lineage>
</organism>
<evidence type="ECO:0000313" key="8">
    <source>
        <dbReference type="EMBL" id="KAE9616121.1"/>
    </source>
</evidence>
<evidence type="ECO:0000256" key="6">
    <source>
        <dbReference type="ARBA" id="ARBA00023157"/>
    </source>
</evidence>
<dbReference type="EMBL" id="WOCE01000004">
    <property type="protein sequence ID" value="KAE9616121.1"/>
    <property type="molecule type" value="Genomic_DNA"/>
</dbReference>
<dbReference type="Pfam" id="PF17181">
    <property type="entry name" value="EPF"/>
    <property type="match status" value="1"/>
</dbReference>
<proteinExistence type="inferred from homology"/>
<sequence length="83" mass="9703">MLFNKRVSLEGRKMMIGSKPPDCINKCMNCSPCMATLVIPNYPKWKGFKALTPEEEEEEENEIYYHLSWKCKCGDKLFPPRQT</sequence>
<dbReference type="OrthoDB" id="1874659at2759"/>
<protein>
    <recommendedName>
        <fullName evidence="7">Epidermal patterning factor-like protein</fullName>
    </recommendedName>
</protein>
<evidence type="ECO:0000256" key="4">
    <source>
        <dbReference type="ARBA" id="ARBA00022525"/>
    </source>
</evidence>
<keyword evidence="3 7" id="KW-0217">Developmental protein</keyword>
<comment type="caution">
    <text evidence="8">The sequence shown here is derived from an EMBL/GenBank/DDBJ whole genome shotgun (WGS) entry which is preliminary data.</text>
</comment>
<evidence type="ECO:0000256" key="7">
    <source>
        <dbReference type="RuleBase" id="RU367102"/>
    </source>
</evidence>
<comment type="function">
    <text evidence="7">Controls stomatal patterning.</text>
</comment>
<dbReference type="InterPro" id="IPR039455">
    <property type="entry name" value="EPFL"/>
</dbReference>
<gene>
    <name evidence="8" type="ORF">Lalb_Chr04g0262391</name>
</gene>
<evidence type="ECO:0000313" key="9">
    <source>
        <dbReference type="Proteomes" id="UP000447434"/>
    </source>
</evidence>
<evidence type="ECO:0000256" key="2">
    <source>
        <dbReference type="ARBA" id="ARBA00008127"/>
    </source>
</evidence>
<evidence type="ECO:0000256" key="3">
    <source>
        <dbReference type="ARBA" id="ARBA00022473"/>
    </source>
</evidence>
<reference evidence="9" key="1">
    <citation type="journal article" date="2020" name="Nat. Commun.">
        <title>Genome sequence of the cluster root forming white lupin.</title>
        <authorList>
            <person name="Hufnagel B."/>
            <person name="Marques A."/>
            <person name="Soriano A."/>
            <person name="Marques L."/>
            <person name="Divol F."/>
            <person name="Doumas P."/>
            <person name="Sallet E."/>
            <person name="Mancinotti D."/>
            <person name="Carrere S."/>
            <person name="Marande W."/>
            <person name="Arribat S."/>
            <person name="Keller J."/>
            <person name="Huneau C."/>
            <person name="Blein T."/>
            <person name="Aime D."/>
            <person name="Laguerre M."/>
            <person name="Taylor J."/>
            <person name="Schubert V."/>
            <person name="Nelson M."/>
            <person name="Geu-Flores F."/>
            <person name="Crespi M."/>
            <person name="Gallardo-Guerrero K."/>
            <person name="Delaux P.-M."/>
            <person name="Salse J."/>
            <person name="Berges H."/>
            <person name="Guyot R."/>
            <person name="Gouzy J."/>
            <person name="Peret B."/>
        </authorList>
    </citation>
    <scope>NUCLEOTIDE SEQUENCE [LARGE SCALE GENOMIC DNA]</scope>
    <source>
        <strain evidence="9">cv. Amiga</strain>
    </source>
</reference>
<comment type="subcellular location">
    <subcellularLocation>
        <location evidence="1 7">Secreted</location>
    </subcellularLocation>
</comment>
<dbReference type="PANTHER" id="PTHR33109">
    <property type="entry name" value="EPIDERMAL PATTERNING FACTOR-LIKE PROTEIN 4"/>
    <property type="match status" value="1"/>
</dbReference>
<keyword evidence="9" id="KW-1185">Reference proteome</keyword>
<keyword evidence="5" id="KW-0732">Signal</keyword>
<dbReference type="GO" id="GO:0010052">
    <property type="term" value="P:guard cell differentiation"/>
    <property type="evidence" value="ECO:0007669"/>
    <property type="project" value="UniProtKB-UniRule"/>
</dbReference>
<evidence type="ECO:0000256" key="1">
    <source>
        <dbReference type="ARBA" id="ARBA00004613"/>
    </source>
</evidence>
<dbReference type="Proteomes" id="UP000447434">
    <property type="component" value="Chromosome 4"/>
</dbReference>